<dbReference type="Proteomes" id="UP000185596">
    <property type="component" value="Unassembled WGS sequence"/>
</dbReference>
<dbReference type="AlphaFoldDB" id="A0A1Q8CX44"/>
<keyword evidence="3" id="KW-0285">Flavoprotein</keyword>
<dbReference type="InterPro" id="IPR037069">
    <property type="entry name" value="AcylCoA_DH/ox_N_sf"/>
</dbReference>
<evidence type="ECO:0000256" key="3">
    <source>
        <dbReference type="ARBA" id="ARBA00022630"/>
    </source>
</evidence>
<feature type="domain" description="Acyl-CoA dehydrogenase/oxidase C-terminal" evidence="6">
    <location>
        <begin position="197"/>
        <end position="316"/>
    </location>
</feature>
<dbReference type="InterPro" id="IPR009100">
    <property type="entry name" value="AcylCoA_DH/oxidase_NM_dom_sf"/>
</dbReference>
<dbReference type="InterPro" id="IPR009075">
    <property type="entry name" value="AcylCo_DH/oxidase_C"/>
</dbReference>
<comment type="cofactor">
    <cofactor evidence="1">
        <name>FAD</name>
        <dbReference type="ChEBI" id="CHEBI:57692"/>
    </cofactor>
</comment>
<evidence type="ECO:0000256" key="2">
    <source>
        <dbReference type="ARBA" id="ARBA00009347"/>
    </source>
</evidence>
<dbReference type="GO" id="GO:0050660">
    <property type="term" value="F:flavin adenine dinucleotide binding"/>
    <property type="evidence" value="ECO:0007669"/>
    <property type="project" value="InterPro"/>
</dbReference>
<dbReference type="PANTHER" id="PTHR43884:SF20">
    <property type="entry name" value="ACYL-COA DEHYDROGENASE FADE28"/>
    <property type="match status" value="1"/>
</dbReference>
<organism evidence="8 9">
    <name type="scientific">Actinophytocola xanthii</name>
    <dbReference type="NCBI Taxonomy" id="1912961"/>
    <lineage>
        <taxon>Bacteria</taxon>
        <taxon>Bacillati</taxon>
        <taxon>Actinomycetota</taxon>
        <taxon>Actinomycetes</taxon>
        <taxon>Pseudonocardiales</taxon>
        <taxon>Pseudonocardiaceae</taxon>
    </lineage>
</organism>
<dbReference type="Gene3D" id="1.10.540.10">
    <property type="entry name" value="Acyl-CoA dehydrogenase/oxidase, N-terminal domain"/>
    <property type="match status" value="1"/>
</dbReference>
<gene>
    <name evidence="8" type="ORF">BU204_03500</name>
</gene>
<dbReference type="OrthoDB" id="4319499at2"/>
<comment type="similarity">
    <text evidence="2">Belongs to the acyl-CoA dehydrogenase family.</text>
</comment>
<dbReference type="SUPFAM" id="SSF56645">
    <property type="entry name" value="Acyl-CoA dehydrogenase NM domain-like"/>
    <property type="match status" value="1"/>
</dbReference>
<dbReference type="Pfam" id="PF00441">
    <property type="entry name" value="Acyl-CoA_dh_1"/>
    <property type="match status" value="1"/>
</dbReference>
<evidence type="ECO:0000259" key="7">
    <source>
        <dbReference type="Pfam" id="PF02771"/>
    </source>
</evidence>
<evidence type="ECO:0008006" key="10">
    <source>
        <dbReference type="Google" id="ProtNLM"/>
    </source>
</evidence>
<reference evidence="8 9" key="1">
    <citation type="submission" date="2016-12" db="EMBL/GenBank/DDBJ databases">
        <title>The draft genome sequence of Actinophytocola sp. 11-183.</title>
        <authorList>
            <person name="Wang W."/>
            <person name="Yuan L."/>
        </authorList>
    </citation>
    <scope>NUCLEOTIDE SEQUENCE [LARGE SCALE GENOMIC DNA]</scope>
    <source>
        <strain evidence="8 9">11-183</strain>
    </source>
</reference>
<comment type="caution">
    <text evidence="8">The sequence shown here is derived from an EMBL/GenBank/DDBJ whole genome shotgun (WGS) entry which is preliminary data.</text>
</comment>
<evidence type="ECO:0000256" key="1">
    <source>
        <dbReference type="ARBA" id="ARBA00001974"/>
    </source>
</evidence>
<evidence type="ECO:0000256" key="5">
    <source>
        <dbReference type="ARBA" id="ARBA00023002"/>
    </source>
</evidence>
<keyword evidence="9" id="KW-1185">Reference proteome</keyword>
<dbReference type="InterPro" id="IPR036250">
    <property type="entry name" value="AcylCo_DH-like_C"/>
</dbReference>
<dbReference type="SUPFAM" id="SSF47203">
    <property type="entry name" value="Acyl-CoA dehydrogenase C-terminal domain-like"/>
    <property type="match status" value="1"/>
</dbReference>
<keyword evidence="5" id="KW-0560">Oxidoreductase</keyword>
<proteinExistence type="inferred from homology"/>
<name>A0A1Q8CX44_9PSEU</name>
<dbReference type="PANTHER" id="PTHR43884">
    <property type="entry name" value="ACYL-COA DEHYDROGENASE"/>
    <property type="match status" value="1"/>
</dbReference>
<protein>
    <recommendedName>
        <fullName evidence="10">Acyl-CoA dehydrogenase</fullName>
    </recommendedName>
</protein>
<dbReference type="EMBL" id="MSIE01000004">
    <property type="protein sequence ID" value="OLF18936.1"/>
    <property type="molecule type" value="Genomic_DNA"/>
</dbReference>
<evidence type="ECO:0000313" key="9">
    <source>
        <dbReference type="Proteomes" id="UP000185596"/>
    </source>
</evidence>
<dbReference type="RefSeq" id="WP_075124061.1">
    <property type="nucleotide sequence ID" value="NZ_MSIE01000004.1"/>
</dbReference>
<accession>A0A1Q8CX44</accession>
<evidence type="ECO:0000313" key="8">
    <source>
        <dbReference type="EMBL" id="OLF18936.1"/>
    </source>
</evidence>
<evidence type="ECO:0000259" key="6">
    <source>
        <dbReference type="Pfam" id="PF00441"/>
    </source>
</evidence>
<dbReference type="InterPro" id="IPR013786">
    <property type="entry name" value="AcylCoA_DH/ox_N"/>
</dbReference>
<dbReference type="Pfam" id="PF02771">
    <property type="entry name" value="Acyl-CoA_dh_N"/>
    <property type="match status" value="1"/>
</dbReference>
<sequence>MDFAFDETQREIATLARTTLRRESDQDAAWKALAQAGLLSLAVPERLGGDGLGMAEVAVLLAEVGRVASPVPVLETFALGVLPVLALGTGTQHEQVLAEIADGNRVLTGAPRAAVTVTGRGTLSGRAAGVRHAARAHRILVPVADLLFLVDPSADGVRLVPTYSSAGAPEWTVGLTEVAAEPLGEAGAAAHLHRFALAGACVLGSGLVSGALELTAAHVRTREQFGRPLATFQAVAQQIADVYVAARTLHLAAWSACSQAGEEDLEVAGYWLTEEAPAALHTCHHLHGGLGVDAAYPLHRYYSAVRDLVRFVGGAEHRLAGLGARIAEAG</sequence>
<feature type="domain" description="Acyl-CoA dehydrogenase/oxidase N-terminal" evidence="7">
    <location>
        <begin position="8"/>
        <end position="103"/>
    </location>
</feature>
<dbReference type="STRING" id="1912961.BU204_03500"/>
<dbReference type="GO" id="GO:0003995">
    <property type="term" value="F:acyl-CoA dehydrogenase activity"/>
    <property type="evidence" value="ECO:0007669"/>
    <property type="project" value="TreeGrafter"/>
</dbReference>
<dbReference type="Gene3D" id="1.20.140.10">
    <property type="entry name" value="Butyryl-CoA Dehydrogenase, subunit A, domain 3"/>
    <property type="match status" value="1"/>
</dbReference>
<evidence type="ECO:0000256" key="4">
    <source>
        <dbReference type="ARBA" id="ARBA00022827"/>
    </source>
</evidence>
<keyword evidence="4" id="KW-0274">FAD</keyword>